<comment type="subcellular location">
    <subcellularLocation>
        <location evidence="1">Cell inner membrane</location>
        <topology evidence="1">Peripheral membrane protein</topology>
    </subcellularLocation>
</comment>
<dbReference type="GO" id="GO:0055052">
    <property type="term" value="C:ATP-binding cassette (ABC) transporter complex, substrate-binding subunit-containing"/>
    <property type="evidence" value="ECO:0007669"/>
    <property type="project" value="TreeGrafter"/>
</dbReference>
<dbReference type="InterPro" id="IPR012340">
    <property type="entry name" value="NA-bd_OB-fold"/>
</dbReference>
<dbReference type="GO" id="GO:0008643">
    <property type="term" value="P:carbohydrate transport"/>
    <property type="evidence" value="ECO:0007669"/>
    <property type="project" value="InterPro"/>
</dbReference>
<keyword evidence="4" id="KW-1003">Cell membrane</keyword>
<dbReference type="Gene3D" id="3.40.50.300">
    <property type="entry name" value="P-loop containing nucleotide triphosphate hydrolases"/>
    <property type="match status" value="1"/>
</dbReference>
<keyword evidence="6 10" id="KW-0067">ATP-binding</keyword>
<evidence type="ECO:0000256" key="5">
    <source>
        <dbReference type="ARBA" id="ARBA00022741"/>
    </source>
</evidence>
<dbReference type="GO" id="GO:0005524">
    <property type="term" value="F:ATP binding"/>
    <property type="evidence" value="ECO:0007669"/>
    <property type="project" value="UniProtKB-KW"/>
</dbReference>
<keyword evidence="8" id="KW-0472">Membrane</keyword>
<dbReference type="FunFam" id="3.40.50.300:FF:000042">
    <property type="entry name" value="Maltose/maltodextrin ABC transporter, ATP-binding protein"/>
    <property type="match status" value="1"/>
</dbReference>
<name>A0A1D7TX72_9HYPH</name>
<dbReference type="Pfam" id="PF00005">
    <property type="entry name" value="ABC_tran"/>
    <property type="match status" value="1"/>
</dbReference>
<dbReference type="GO" id="GO:0140359">
    <property type="term" value="F:ABC-type transporter activity"/>
    <property type="evidence" value="ECO:0007669"/>
    <property type="project" value="InterPro"/>
</dbReference>
<proteinExistence type="inferred from homology"/>
<dbReference type="NCBIfam" id="NF008653">
    <property type="entry name" value="PRK11650.1"/>
    <property type="match status" value="1"/>
</dbReference>
<evidence type="ECO:0000256" key="4">
    <source>
        <dbReference type="ARBA" id="ARBA00022475"/>
    </source>
</evidence>
<dbReference type="Proteomes" id="UP000094969">
    <property type="component" value="Chromosome"/>
</dbReference>
<keyword evidence="7" id="KW-1278">Translocase</keyword>
<evidence type="ECO:0000256" key="8">
    <source>
        <dbReference type="ARBA" id="ARBA00023136"/>
    </source>
</evidence>
<organism evidence="10 11">
    <name type="scientific">Bosea vaviloviae</name>
    <dbReference type="NCBI Taxonomy" id="1526658"/>
    <lineage>
        <taxon>Bacteria</taxon>
        <taxon>Pseudomonadati</taxon>
        <taxon>Pseudomonadota</taxon>
        <taxon>Alphaproteobacteria</taxon>
        <taxon>Hyphomicrobiales</taxon>
        <taxon>Boseaceae</taxon>
        <taxon>Bosea</taxon>
    </lineage>
</organism>
<keyword evidence="11" id="KW-1185">Reference proteome</keyword>
<dbReference type="KEGG" id="bvv:BHK69_03785"/>
<dbReference type="EMBL" id="CP017147">
    <property type="protein sequence ID" value="AOO79720.1"/>
    <property type="molecule type" value="Genomic_DNA"/>
</dbReference>
<accession>A0A1D7TX72</accession>
<evidence type="ECO:0000313" key="10">
    <source>
        <dbReference type="EMBL" id="AOO79720.1"/>
    </source>
</evidence>
<dbReference type="Gene3D" id="2.40.50.100">
    <property type="match status" value="1"/>
</dbReference>
<dbReference type="SUPFAM" id="SSF50331">
    <property type="entry name" value="MOP-like"/>
    <property type="match status" value="1"/>
</dbReference>
<dbReference type="InterPro" id="IPR013611">
    <property type="entry name" value="Transp-assoc_OB_typ2"/>
</dbReference>
<dbReference type="GO" id="GO:0016887">
    <property type="term" value="F:ATP hydrolysis activity"/>
    <property type="evidence" value="ECO:0007669"/>
    <property type="project" value="InterPro"/>
</dbReference>
<dbReference type="RefSeq" id="WP_069688942.1">
    <property type="nucleotide sequence ID" value="NZ_CP017147.1"/>
</dbReference>
<dbReference type="Pfam" id="PF08402">
    <property type="entry name" value="TOBE_2"/>
    <property type="match status" value="1"/>
</dbReference>
<dbReference type="OrthoDB" id="9767663at2"/>
<dbReference type="SUPFAM" id="SSF52540">
    <property type="entry name" value="P-loop containing nucleoside triphosphate hydrolases"/>
    <property type="match status" value="1"/>
</dbReference>
<gene>
    <name evidence="10" type="ORF">BHK69_03785</name>
</gene>
<dbReference type="InterPro" id="IPR008995">
    <property type="entry name" value="Mo/tungstate-bd_C_term_dom"/>
</dbReference>
<dbReference type="Gene3D" id="2.40.50.140">
    <property type="entry name" value="Nucleic acid-binding proteins"/>
    <property type="match status" value="1"/>
</dbReference>
<dbReference type="PROSITE" id="PS00211">
    <property type="entry name" value="ABC_TRANSPORTER_1"/>
    <property type="match status" value="1"/>
</dbReference>
<dbReference type="InterPro" id="IPR027417">
    <property type="entry name" value="P-loop_NTPase"/>
</dbReference>
<evidence type="ECO:0000256" key="6">
    <source>
        <dbReference type="ARBA" id="ARBA00022840"/>
    </source>
</evidence>
<dbReference type="SMART" id="SM00382">
    <property type="entry name" value="AAA"/>
    <property type="match status" value="1"/>
</dbReference>
<protein>
    <submittedName>
        <fullName evidence="10">Glycerol-3-phosphate ABC transporter ATP-binding protein</fullName>
    </submittedName>
</protein>
<keyword evidence="3" id="KW-0813">Transport</keyword>
<evidence type="ECO:0000256" key="3">
    <source>
        <dbReference type="ARBA" id="ARBA00022448"/>
    </source>
</evidence>
<evidence type="ECO:0000256" key="2">
    <source>
        <dbReference type="ARBA" id="ARBA00005417"/>
    </source>
</evidence>
<evidence type="ECO:0000313" key="11">
    <source>
        <dbReference type="Proteomes" id="UP000094969"/>
    </source>
</evidence>
<evidence type="ECO:0000259" key="9">
    <source>
        <dbReference type="PROSITE" id="PS50893"/>
    </source>
</evidence>
<comment type="similarity">
    <text evidence="2">Belongs to the ABC transporter superfamily.</text>
</comment>
<dbReference type="InterPro" id="IPR003439">
    <property type="entry name" value="ABC_transporter-like_ATP-bd"/>
</dbReference>
<sequence>MAVVGLDKISKRYGSSGPVVVEDVDLTIGDGEFMVLLGPSGCGKSTTLRMIAGLETISSGTLSINGRAVNNVPAKDRDIAMVFQSYALYPHMSVAENLAFGLRRRKIAETEVDRRVNEAAGLLGLTPLLARRPSALSGGQRQRVALGRAMVREPQVFLFDEPLSNLDAALRVNTRSEIIKQHHRLGSTMIYVTHDQVEAMTMGTRICVMNAGRVAQIGAPLEVYWQPADTFVARFLGSPPMNLLKAAISLDGLHARSTAVEAPLTRWAAATLAGVAGRDMTFGVRAEDLLIDAAALNGQPHGTIRGRTIAVEPLGAETLLLVETEGGAECIARLPRHVVAAPGELVELFFSTEAGYLFDGETGRAVPALETAPAAQKAAAQRRPH</sequence>
<reference evidence="10 11" key="1">
    <citation type="journal article" date="2015" name="Antonie Van Leeuwenhoek">
        <title>Bosea vaviloviae sp. nov., a new species of slow-growing rhizobia isolated from nodules of the relict species Vavilovia formosa (Stev.) Fed.</title>
        <authorList>
            <person name="Safronova V.I."/>
            <person name="Kuznetsova I.G."/>
            <person name="Sazanova A.L."/>
            <person name="Kimeklis A.K."/>
            <person name="Belimov A.A."/>
            <person name="Andronov E.E."/>
            <person name="Pinaev A.G."/>
            <person name="Chizhevskaya E.P."/>
            <person name="Pukhaev A.R."/>
            <person name="Popov K.P."/>
            <person name="Willems A."/>
            <person name="Tikhonovich I.A."/>
        </authorList>
    </citation>
    <scope>NUCLEOTIDE SEQUENCE [LARGE SCALE GENOMIC DNA]</scope>
    <source>
        <strain evidence="10 11">Vaf18</strain>
    </source>
</reference>
<dbReference type="InterPro" id="IPR003593">
    <property type="entry name" value="AAA+_ATPase"/>
</dbReference>
<evidence type="ECO:0000256" key="1">
    <source>
        <dbReference type="ARBA" id="ARBA00004417"/>
    </source>
</evidence>
<feature type="domain" description="ABC transporter" evidence="9">
    <location>
        <begin position="4"/>
        <end position="236"/>
    </location>
</feature>
<dbReference type="PANTHER" id="PTHR43875">
    <property type="entry name" value="MALTODEXTRIN IMPORT ATP-BINDING PROTEIN MSMX"/>
    <property type="match status" value="1"/>
</dbReference>
<dbReference type="AlphaFoldDB" id="A0A1D7TX72"/>
<evidence type="ECO:0000256" key="7">
    <source>
        <dbReference type="ARBA" id="ARBA00022967"/>
    </source>
</evidence>
<dbReference type="PANTHER" id="PTHR43875:SF15">
    <property type="entry name" value="TREHALOSE IMPORT ATP-BINDING PROTEIN SUGC"/>
    <property type="match status" value="1"/>
</dbReference>
<dbReference type="InterPro" id="IPR015855">
    <property type="entry name" value="ABC_transpr_MalK-like"/>
</dbReference>
<dbReference type="InterPro" id="IPR047641">
    <property type="entry name" value="ABC_transpr_MalK/UgpC-like"/>
</dbReference>
<keyword evidence="5" id="KW-0547">Nucleotide-binding</keyword>
<dbReference type="STRING" id="1526658.BHK69_03785"/>
<dbReference type="PROSITE" id="PS50893">
    <property type="entry name" value="ABC_TRANSPORTER_2"/>
    <property type="match status" value="1"/>
</dbReference>
<dbReference type="CDD" id="cd03301">
    <property type="entry name" value="ABC_MalK_N"/>
    <property type="match status" value="1"/>
</dbReference>
<dbReference type="InterPro" id="IPR017871">
    <property type="entry name" value="ABC_transporter-like_CS"/>
</dbReference>